<dbReference type="PANTHER" id="PTHR34580">
    <property type="match status" value="1"/>
</dbReference>
<reference evidence="2 3" key="1">
    <citation type="submission" date="2017-09" db="EMBL/GenBank/DDBJ databases">
        <title>Evaluation of Pacific Biosciences Sequencing Technology to Finishing C. thermocellum Genome Sequences.</title>
        <authorList>
            <person name="Brown S."/>
        </authorList>
    </citation>
    <scope>NUCLEOTIDE SEQUENCE [LARGE SCALE GENOMIC DNA]</scope>
    <source>
        <strain evidence="2 3">AD2</strain>
    </source>
</reference>
<dbReference type="PANTHER" id="PTHR34580:SF1">
    <property type="entry name" value="PROTEIN PAFC"/>
    <property type="match status" value="1"/>
</dbReference>
<dbReference type="GO" id="GO:0003677">
    <property type="term" value="F:DNA binding"/>
    <property type="evidence" value="ECO:0007669"/>
    <property type="project" value="UniProtKB-KW"/>
</dbReference>
<dbReference type="AlphaFoldDB" id="A0AB36TCG4"/>
<dbReference type="Pfam" id="PF25583">
    <property type="entry name" value="WCX"/>
    <property type="match status" value="1"/>
</dbReference>
<evidence type="ECO:0000313" key="3">
    <source>
        <dbReference type="Proteomes" id="UP000223596"/>
    </source>
</evidence>
<dbReference type="EMBL" id="PDBW01000001">
    <property type="protein sequence ID" value="PFH01627.1"/>
    <property type="molecule type" value="Genomic_DNA"/>
</dbReference>
<organism evidence="2 3">
    <name type="scientific">Acetivibrio thermocellus AD2</name>
    <dbReference type="NCBI Taxonomy" id="1138384"/>
    <lineage>
        <taxon>Bacteria</taxon>
        <taxon>Bacillati</taxon>
        <taxon>Bacillota</taxon>
        <taxon>Clostridia</taxon>
        <taxon>Eubacteriales</taxon>
        <taxon>Oscillospiraceae</taxon>
        <taxon>Acetivibrio</taxon>
    </lineage>
</organism>
<feature type="domain" description="WCX" evidence="1">
    <location>
        <begin position="394"/>
        <end position="473"/>
    </location>
</feature>
<dbReference type="InterPro" id="IPR051534">
    <property type="entry name" value="CBASS_pafABC_assoc_protein"/>
</dbReference>
<dbReference type="InterPro" id="IPR057727">
    <property type="entry name" value="WCX_dom"/>
</dbReference>
<sequence>MKIESVIKILLYSFVFCFQIVYDRIRIWNLYGCCFMFSDFIKHYNIIRDILRDCFLYGCFSRDGLESKRNVSSRKISYEMRRIQQYVEEEYIKVDKDGRYKLLNLTYDFMRHSDNFLVSTYMTKSFTRTDLLIYFLILLYIQSQKRQCSLSEIEDGLAEGGYLSFDRISSKTIERKLSEMCTSFGILSCETVKRKKFYSITPDILKTLDDNELRELFVAVGLFKNIIFPVVAGYFCEQTLKDYMYFERNISENNNHYFSYRNVHFHPVIEEQVLWEILKAMHEEHKIKIIYHLPHKNQEKSSKTQGYAANGDCKRQCSKTLAPYKIRYDVRYGRFYLVSFDGSKNCIVSRLDRIESVEILEDTFRRKDYDELYDKQMRYSWSSMPLKQRKEPEKVKLEVIIDEETEGYIIEKILNESPNGTVEKIEDGRYHVTIEVNDSGELIPWIRGYAGYVRVLESKELAEKIFSDWKEMLSSYGVVQ</sequence>
<keyword evidence="2" id="KW-0238">DNA-binding</keyword>
<dbReference type="PROSITE" id="PS52050">
    <property type="entry name" value="WYL"/>
    <property type="match status" value="1"/>
</dbReference>
<name>A0AB36TCG4_ACETH</name>
<evidence type="ECO:0000259" key="1">
    <source>
        <dbReference type="Pfam" id="PF25583"/>
    </source>
</evidence>
<proteinExistence type="predicted"/>
<evidence type="ECO:0000313" key="2">
    <source>
        <dbReference type="EMBL" id="PFH01627.1"/>
    </source>
</evidence>
<gene>
    <name evidence="2" type="ORF">M972_11366</name>
</gene>
<accession>A0AB36TCG4</accession>
<protein>
    <submittedName>
        <fullName evidence="2">DNA-binding transcriptional regulator YafY</fullName>
    </submittedName>
</protein>
<comment type="caution">
    <text evidence="2">The sequence shown here is derived from an EMBL/GenBank/DDBJ whole genome shotgun (WGS) entry which is preliminary data.</text>
</comment>
<dbReference type="Proteomes" id="UP000223596">
    <property type="component" value="Unassembled WGS sequence"/>
</dbReference>